<proteinExistence type="predicted"/>
<feature type="compositionally biased region" description="Basic residues" evidence="1">
    <location>
        <begin position="47"/>
        <end position="68"/>
    </location>
</feature>
<evidence type="ECO:0000313" key="2">
    <source>
        <dbReference type="EMBL" id="OLL23443.1"/>
    </source>
</evidence>
<feature type="compositionally biased region" description="Polar residues" evidence="1">
    <location>
        <begin position="27"/>
        <end position="38"/>
    </location>
</feature>
<dbReference type="OrthoDB" id="2235777at2759"/>
<dbReference type="EMBL" id="LXFE01001584">
    <property type="protein sequence ID" value="OLL23443.1"/>
    <property type="molecule type" value="Genomic_DNA"/>
</dbReference>
<accession>A0A1U7LLH6</accession>
<dbReference type="STRING" id="1198029.A0A1U7LLH6"/>
<evidence type="ECO:0000313" key="3">
    <source>
        <dbReference type="Proteomes" id="UP000186594"/>
    </source>
</evidence>
<evidence type="ECO:0000256" key="1">
    <source>
        <dbReference type="SAM" id="MobiDB-lite"/>
    </source>
</evidence>
<keyword evidence="3" id="KW-1185">Reference proteome</keyword>
<comment type="caution">
    <text evidence="2">The sequence shown here is derived from an EMBL/GenBank/DDBJ whole genome shotgun (WGS) entry which is preliminary data.</text>
</comment>
<protein>
    <submittedName>
        <fullName evidence="2">Uncharacterized protein</fullName>
    </submittedName>
</protein>
<name>A0A1U7LLH6_NEOID</name>
<feature type="compositionally biased region" description="Basic and acidic residues" evidence="1">
    <location>
        <begin position="97"/>
        <end position="109"/>
    </location>
</feature>
<dbReference type="AlphaFoldDB" id="A0A1U7LLH6"/>
<gene>
    <name evidence="2" type="ORF">NEOLI_005398</name>
</gene>
<reference evidence="2 3" key="1">
    <citation type="submission" date="2016-04" db="EMBL/GenBank/DDBJ databases">
        <title>Evolutionary innovation and constraint leading to complex multicellularity in the Ascomycota.</title>
        <authorList>
            <person name="Cisse O."/>
            <person name="Nguyen A."/>
            <person name="Hewitt D.A."/>
            <person name="Jedd G."/>
            <person name="Stajich J.E."/>
        </authorList>
    </citation>
    <scope>NUCLEOTIDE SEQUENCE [LARGE SCALE GENOMIC DNA]</scope>
    <source>
        <strain evidence="2 3">DAH-3</strain>
    </source>
</reference>
<dbReference type="Proteomes" id="UP000186594">
    <property type="component" value="Unassembled WGS sequence"/>
</dbReference>
<organism evidence="2 3">
    <name type="scientific">Neolecta irregularis (strain DAH-3)</name>
    <dbReference type="NCBI Taxonomy" id="1198029"/>
    <lineage>
        <taxon>Eukaryota</taxon>
        <taxon>Fungi</taxon>
        <taxon>Dikarya</taxon>
        <taxon>Ascomycota</taxon>
        <taxon>Taphrinomycotina</taxon>
        <taxon>Neolectales</taxon>
        <taxon>Neolectaceae</taxon>
        <taxon>Neolecta</taxon>
    </lineage>
</organism>
<feature type="region of interest" description="Disordered" evidence="1">
    <location>
        <begin position="23"/>
        <end position="114"/>
    </location>
</feature>
<sequence>MTDGKKTSVSLLRKTVYEIQEFDGIVRSNSEYSSQGSDTESDSEYSKKKHHSRKRWKQKVKKDKKKKRWDLPETSNSESSEDEERASKPSKNKKSRKDSTLAKGDKETEQNANQALDELRTSISDLGSGMRDLLALAERFQPPTLSWTTINPSYLQSRNVVNPPKCKNCYQPNHDARICTMPCKLCGWQLSPPHPFYRCERYVSRGQQTSNSAAMPPLAQDPHTQVAETRFIVGVLTTKLSSKRIWIQDHFQDEEMNDATQDTQAIPPIVETTVATKKKSRVEPNPHPQAFVNNILRSVPVTTNLKELCQYAPSISSEIVRQLSPKKRSQKMEPQLHIAEKPELSAEVSSACPRTWVGFPSVEANCLLDSGSASNLASLEFIKYLGIQEIYSSNMTFSPFTGPVVQAVGKTNLRFKLGLLDYAGEFQVGGPSLNSK</sequence>